<feature type="region of interest" description="Disordered" evidence="1">
    <location>
        <begin position="1"/>
        <end position="77"/>
    </location>
</feature>
<name>A0A915K7N0_ROMCU</name>
<evidence type="ECO:0000256" key="1">
    <source>
        <dbReference type="SAM" id="MobiDB-lite"/>
    </source>
</evidence>
<feature type="compositionally biased region" description="Basic and acidic residues" evidence="1">
    <location>
        <begin position="68"/>
        <end position="77"/>
    </location>
</feature>
<protein>
    <submittedName>
        <fullName evidence="3">Uncharacterized protein</fullName>
    </submittedName>
</protein>
<proteinExistence type="predicted"/>
<dbReference type="Proteomes" id="UP000887565">
    <property type="component" value="Unplaced"/>
</dbReference>
<evidence type="ECO:0000313" key="3">
    <source>
        <dbReference type="WBParaSite" id="nRc.2.0.1.t34747-RA"/>
    </source>
</evidence>
<evidence type="ECO:0000313" key="2">
    <source>
        <dbReference type="Proteomes" id="UP000887565"/>
    </source>
</evidence>
<accession>A0A915K7N0</accession>
<sequence length="192" mass="21460">MKAEIQKPNPRRGRPRKTAAVRRTKKTVAEGSSGDQANPDDVIGTIGRKPRTRRVKTTSVQRVGRRRTAVEKADDGKKEIRGRKAKIFIPDLDLESVNRAQSFELLAKIFDREARRERRRLNRHNNKEVVVAAPSPPTTGDDNCLVGESSIKEPPTVFQVRAESGDVVSLEKTIVNENPESNATNREEDTAV</sequence>
<reference evidence="3" key="1">
    <citation type="submission" date="2022-11" db="UniProtKB">
        <authorList>
            <consortium name="WormBaseParasite"/>
        </authorList>
    </citation>
    <scope>IDENTIFICATION</scope>
</reference>
<dbReference type="WBParaSite" id="nRc.2.0.1.t34747-RA">
    <property type="protein sequence ID" value="nRc.2.0.1.t34747-RA"/>
    <property type="gene ID" value="nRc.2.0.1.g34747"/>
</dbReference>
<feature type="region of interest" description="Disordered" evidence="1">
    <location>
        <begin position="125"/>
        <end position="150"/>
    </location>
</feature>
<feature type="compositionally biased region" description="Basic residues" evidence="1">
    <location>
        <begin position="9"/>
        <end position="26"/>
    </location>
</feature>
<keyword evidence="2" id="KW-1185">Reference proteome</keyword>
<organism evidence="2 3">
    <name type="scientific">Romanomermis culicivorax</name>
    <name type="common">Nematode worm</name>
    <dbReference type="NCBI Taxonomy" id="13658"/>
    <lineage>
        <taxon>Eukaryota</taxon>
        <taxon>Metazoa</taxon>
        <taxon>Ecdysozoa</taxon>
        <taxon>Nematoda</taxon>
        <taxon>Enoplea</taxon>
        <taxon>Dorylaimia</taxon>
        <taxon>Mermithida</taxon>
        <taxon>Mermithoidea</taxon>
        <taxon>Mermithidae</taxon>
        <taxon>Romanomermis</taxon>
    </lineage>
</organism>
<dbReference type="AlphaFoldDB" id="A0A915K7N0"/>